<dbReference type="PANTHER" id="PTHR43381">
    <property type="entry name" value="TRANSLATION INITIATION FACTOR IF-2-RELATED"/>
    <property type="match status" value="1"/>
</dbReference>
<feature type="compositionally biased region" description="Basic and acidic residues" evidence="12">
    <location>
        <begin position="201"/>
        <end position="211"/>
    </location>
</feature>
<evidence type="ECO:0000256" key="10">
    <source>
        <dbReference type="RuleBase" id="RU000644"/>
    </source>
</evidence>
<keyword evidence="6 9" id="KW-0547">Nucleotide-binding</keyword>
<dbReference type="PROSITE" id="PS01176">
    <property type="entry name" value="IF2"/>
    <property type="match status" value="1"/>
</dbReference>
<dbReference type="Proteomes" id="UP000224871">
    <property type="component" value="Unassembled WGS sequence"/>
</dbReference>
<dbReference type="GO" id="GO:0005829">
    <property type="term" value="C:cytosol"/>
    <property type="evidence" value="ECO:0007669"/>
    <property type="project" value="TreeGrafter"/>
</dbReference>
<dbReference type="Pfam" id="PF08364">
    <property type="entry name" value="IF2_assoc"/>
    <property type="match status" value="1"/>
</dbReference>
<dbReference type="EMBL" id="FTLG01000032">
    <property type="protein sequence ID" value="SIP71843.1"/>
    <property type="molecule type" value="Genomic_DNA"/>
</dbReference>
<dbReference type="SUPFAM" id="SSF50447">
    <property type="entry name" value="Translation proteins"/>
    <property type="match status" value="2"/>
</dbReference>
<dbReference type="SUPFAM" id="SSF52156">
    <property type="entry name" value="Initiation factor IF2/eIF5b, domain 3"/>
    <property type="match status" value="1"/>
</dbReference>
<feature type="compositionally biased region" description="Polar residues" evidence="12">
    <location>
        <begin position="71"/>
        <end position="81"/>
    </location>
</feature>
<dbReference type="FunFam" id="3.40.50.300:FF:000019">
    <property type="entry name" value="Translation initiation factor IF-2"/>
    <property type="match status" value="1"/>
</dbReference>
<dbReference type="Pfam" id="PF22042">
    <property type="entry name" value="EF-G_D2"/>
    <property type="match status" value="1"/>
</dbReference>
<dbReference type="AlphaFoldDB" id="A0A1N6MSM5"/>
<dbReference type="Gene3D" id="3.40.50.300">
    <property type="entry name" value="P-loop containing nucleotide triphosphate hydrolases"/>
    <property type="match status" value="1"/>
</dbReference>
<dbReference type="PROSITE" id="PS51722">
    <property type="entry name" value="G_TR_2"/>
    <property type="match status" value="1"/>
</dbReference>
<feature type="compositionally biased region" description="Basic and acidic residues" evidence="12">
    <location>
        <begin position="99"/>
        <end position="192"/>
    </location>
</feature>
<proteinExistence type="inferred from homology"/>
<dbReference type="InterPro" id="IPR044145">
    <property type="entry name" value="IF2_II"/>
</dbReference>
<dbReference type="PANTHER" id="PTHR43381:SF5">
    <property type="entry name" value="TR-TYPE G DOMAIN-CONTAINING PROTEIN"/>
    <property type="match status" value="1"/>
</dbReference>
<dbReference type="Pfam" id="PF04760">
    <property type="entry name" value="IF2_N"/>
    <property type="match status" value="2"/>
</dbReference>
<dbReference type="Pfam" id="PF03144">
    <property type="entry name" value="GTP_EFTU_D2"/>
    <property type="match status" value="1"/>
</dbReference>
<gene>
    <name evidence="9 15" type="primary">infB</name>
    <name evidence="14" type="ORF">Xinn_01011</name>
    <name evidence="15" type="ORF">XIS1_1270060</name>
</gene>
<protein>
    <recommendedName>
        <fullName evidence="3 9">Translation initiation factor IF-2</fullName>
    </recommendedName>
</protein>
<dbReference type="Proteomes" id="UP000196435">
    <property type="component" value="Unassembled WGS sequence"/>
</dbReference>
<dbReference type="InterPro" id="IPR013575">
    <property type="entry name" value="IF2_assoc_dom_bac"/>
</dbReference>
<reference evidence="14 17" key="3">
    <citation type="journal article" date="2017" name="Nat. Microbiol.">
        <title>Natural product diversity associated with the nematode symbionts Photorhabdus and Xenorhabdus.</title>
        <authorList>
            <person name="Tobias N.J."/>
            <person name="Wolff H."/>
            <person name="Djahanschiri B."/>
            <person name="Grundmann F."/>
            <person name="Kronenwerth M."/>
            <person name="Shi Y.M."/>
            <person name="Simonyi S."/>
            <person name="Grun P."/>
            <person name="Shapiro-Ilan D."/>
            <person name="Pidot S.J."/>
            <person name="Stinear T.P."/>
            <person name="Ebersberger I."/>
            <person name="Bode H.B."/>
        </authorList>
    </citation>
    <scope>NUCLEOTIDE SEQUENCE [LARGE SCALE GENOMIC DNA]</scope>
    <source>
        <strain evidence="14 17">DSM 16336</strain>
    </source>
</reference>
<dbReference type="GO" id="GO:0003743">
    <property type="term" value="F:translation initiation factor activity"/>
    <property type="evidence" value="ECO:0007669"/>
    <property type="project" value="UniProtKB-UniRule"/>
</dbReference>
<dbReference type="Pfam" id="PF00009">
    <property type="entry name" value="GTP_EFTU"/>
    <property type="match status" value="1"/>
</dbReference>
<evidence type="ECO:0000256" key="8">
    <source>
        <dbReference type="ARBA" id="ARBA00023134"/>
    </source>
</evidence>
<dbReference type="NCBIfam" id="TIGR00231">
    <property type="entry name" value="small_GTP"/>
    <property type="match status" value="1"/>
</dbReference>
<evidence type="ECO:0000313" key="15">
    <source>
        <dbReference type="EMBL" id="SIP71843.1"/>
    </source>
</evidence>
<keyword evidence="8 9" id="KW-0342">GTP-binding</keyword>
<evidence type="ECO:0000256" key="4">
    <source>
        <dbReference type="ARBA" id="ARBA00022490"/>
    </source>
</evidence>
<keyword evidence="5 9" id="KW-0396">Initiation factor</keyword>
<dbReference type="Gene3D" id="2.40.30.10">
    <property type="entry name" value="Translation factors"/>
    <property type="match status" value="2"/>
</dbReference>
<evidence type="ECO:0000256" key="6">
    <source>
        <dbReference type="ARBA" id="ARBA00022741"/>
    </source>
</evidence>
<comment type="subcellular location">
    <subcellularLocation>
        <location evidence="1 9 11">Cytoplasm</location>
    </subcellularLocation>
</comment>
<comment type="similarity">
    <text evidence="2 9 10">Belongs to the TRAFAC class translation factor GTPase superfamily. Classic translation factor GTPase family. IF-2 subfamily.</text>
</comment>
<dbReference type="InterPro" id="IPR027417">
    <property type="entry name" value="P-loop_NTPase"/>
</dbReference>
<evidence type="ECO:0000259" key="13">
    <source>
        <dbReference type="PROSITE" id="PS51722"/>
    </source>
</evidence>
<evidence type="ECO:0000256" key="2">
    <source>
        <dbReference type="ARBA" id="ARBA00007733"/>
    </source>
</evidence>
<dbReference type="GO" id="GO:0005525">
    <property type="term" value="F:GTP binding"/>
    <property type="evidence" value="ECO:0007669"/>
    <property type="project" value="UniProtKB-KW"/>
</dbReference>
<name>A0A1N6MSM5_9GAMM</name>
<dbReference type="FunFam" id="2.40.30.10:FF:000007">
    <property type="entry name" value="Translation initiation factor IF-2"/>
    <property type="match status" value="1"/>
</dbReference>
<feature type="region of interest" description="G-domain" evidence="9">
    <location>
        <begin position="427"/>
        <end position="575"/>
    </location>
</feature>
<dbReference type="HAMAP" id="MF_00100_B">
    <property type="entry name" value="IF_2_B"/>
    <property type="match status" value="1"/>
</dbReference>
<dbReference type="EMBL" id="NIBU01000008">
    <property type="protein sequence ID" value="PHM37335.1"/>
    <property type="molecule type" value="Genomic_DNA"/>
</dbReference>
<dbReference type="InterPro" id="IPR023115">
    <property type="entry name" value="TIF_IF2_dom3"/>
</dbReference>
<feature type="binding site" evidence="9">
    <location>
        <begin position="479"/>
        <end position="483"/>
    </location>
    <ligand>
        <name>GTP</name>
        <dbReference type="ChEBI" id="CHEBI:37565"/>
    </ligand>
</feature>
<dbReference type="InterPro" id="IPR009000">
    <property type="entry name" value="Transl_B-barrel_sf"/>
</dbReference>
<evidence type="ECO:0000313" key="16">
    <source>
        <dbReference type="Proteomes" id="UP000196435"/>
    </source>
</evidence>
<comment type="function">
    <text evidence="9 10">One of the essential components for the initiation of protein synthesis. Protects formylmethionyl-tRNA from spontaneous hydrolysis and promotes its binding to the 30S ribosomal subunits. Also involved in the hydrolysis of GTP during the formation of the 70S ribosomal complex.</text>
</comment>
<dbReference type="GO" id="GO:0003924">
    <property type="term" value="F:GTPase activity"/>
    <property type="evidence" value="ECO:0007669"/>
    <property type="project" value="UniProtKB-UniRule"/>
</dbReference>
<evidence type="ECO:0000256" key="9">
    <source>
        <dbReference type="HAMAP-Rule" id="MF_00100"/>
    </source>
</evidence>
<evidence type="ECO:0000256" key="3">
    <source>
        <dbReference type="ARBA" id="ARBA00020675"/>
    </source>
</evidence>
<evidence type="ECO:0000256" key="1">
    <source>
        <dbReference type="ARBA" id="ARBA00004496"/>
    </source>
</evidence>
<dbReference type="SUPFAM" id="SSF52540">
    <property type="entry name" value="P-loop containing nucleoside triphosphate hydrolases"/>
    <property type="match status" value="1"/>
</dbReference>
<dbReference type="InterPro" id="IPR004161">
    <property type="entry name" value="EFTu-like_2"/>
</dbReference>
<dbReference type="InterPro" id="IPR009061">
    <property type="entry name" value="DNA-bd_dom_put_sf"/>
</dbReference>
<dbReference type="FunFam" id="3.30.56.50:FF:000001">
    <property type="entry name" value="Translation initiation factor IF-2"/>
    <property type="match status" value="1"/>
</dbReference>
<evidence type="ECO:0000313" key="17">
    <source>
        <dbReference type="Proteomes" id="UP000224871"/>
    </source>
</evidence>
<accession>A0A1N6MSM5</accession>
<dbReference type="Gene3D" id="3.30.56.50">
    <property type="entry name" value="Putative DNA-binding domain, N-terminal subdomain of bacterial translation initiation factor IF2"/>
    <property type="match status" value="1"/>
</dbReference>
<dbReference type="InterPro" id="IPR036925">
    <property type="entry name" value="TIF_IF2_dom3_sf"/>
</dbReference>
<keyword evidence="4 9" id="KW-0963">Cytoplasm</keyword>
<feature type="domain" description="Tr-type G" evidence="13">
    <location>
        <begin position="424"/>
        <end position="591"/>
    </location>
</feature>
<dbReference type="FunFam" id="3.40.50.10050:FF:000001">
    <property type="entry name" value="Translation initiation factor IF-2"/>
    <property type="match status" value="1"/>
</dbReference>
<dbReference type="CDD" id="cd03702">
    <property type="entry name" value="IF2_mtIF2_II"/>
    <property type="match status" value="1"/>
</dbReference>
<feature type="compositionally biased region" description="Basic and acidic residues" evidence="12">
    <location>
        <begin position="217"/>
        <end position="254"/>
    </location>
</feature>
<keyword evidence="17" id="KW-1185">Reference proteome</keyword>
<evidence type="ECO:0000313" key="14">
    <source>
        <dbReference type="EMBL" id="PHM37335.1"/>
    </source>
</evidence>
<dbReference type="InterPro" id="IPR053905">
    <property type="entry name" value="EF-G-like_DII"/>
</dbReference>
<dbReference type="InterPro" id="IPR005225">
    <property type="entry name" value="Small_GTP-bd"/>
</dbReference>
<dbReference type="NCBIfam" id="TIGR00487">
    <property type="entry name" value="IF-2"/>
    <property type="match status" value="1"/>
</dbReference>
<dbReference type="GO" id="GO:0097216">
    <property type="term" value="F:guanosine tetraphosphate binding"/>
    <property type="evidence" value="ECO:0007669"/>
    <property type="project" value="UniProtKB-ARBA"/>
</dbReference>
<dbReference type="InterPro" id="IPR000178">
    <property type="entry name" value="TF_IF2_bacterial-like"/>
</dbReference>
<dbReference type="OrthoDB" id="9811804at2"/>
<dbReference type="RefSeq" id="WP_086955146.1">
    <property type="nucleotide sequence ID" value="NZ_CAWNQC010000281.1"/>
</dbReference>
<dbReference type="Gene3D" id="3.40.50.10050">
    <property type="entry name" value="Translation initiation factor IF- 2, domain 3"/>
    <property type="match status" value="1"/>
</dbReference>
<evidence type="ECO:0000256" key="7">
    <source>
        <dbReference type="ARBA" id="ARBA00022917"/>
    </source>
</evidence>
<reference evidence="16" key="2">
    <citation type="submission" date="2016-12" db="EMBL/GenBank/DDBJ databases">
        <authorList>
            <person name="Gaudriault S."/>
        </authorList>
    </citation>
    <scope>NUCLEOTIDE SEQUENCE [LARGE SCALE GENOMIC DNA]</scope>
    <source>
        <strain evidence="16">HGB1681 (deposited as PTA-6826 in the American Type Culture Collection)</strain>
    </source>
</reference>
<evidence type="ECO:0000256" key="5">
    <source>
        <dbReference type="ARBA" id="ARBA00022540"/>
    </source>
</evidence>
<dbReference type="InterPro" id="IPR000795">
    <property type="entry name" value="T_Tr_GTP-bd_dom"/>
</dbReference>
<dbReference type="CDD" id="cd01887">
    <property type="entry name" value="IF2_eIF5B"/>
    <property type="match status" value="1"/>
</dbReference>
<reference evidence="15" key="1">
    <citation type="submission" date="2016-12" db="EMBL/GenBank/DDBJ databases">
        <authorList>
            <person name="Song W.-J."/>
            <person name="Kurnit D.M."/>
        </authorList>
    </citation>
    <scope>NUCLEOTIDE SEQUENCE [LARGE SCALE GENOMIC DNA]</scope>
    <source>
        <strain evidence="15">HGB1681</strain>
    </source>
</reference>
<feature type="compositionally biased region" description="Basic and acidic residues" evidence="12">
    <location>
        <begin position="302"/>
        <end position="315"/>
    </location>
</feature>
<feature type="compositionally biased region" description="Basic residues" evidence="12">
    <location>
        <begin position="287"/>
        <end position="301"/>
    </location>
</feature>
<feature type="region of interest" description="Disordered" evidence="12">
    <location>
        <begin position="50"/>
        <end position="334"/>
    </location>
</feature>
<organism evidence="15 16">
    <name type="scientific">Xenorhabdus innexi</name>
    <dbReference type="NCBI Taxonomy" id="290109"/>
    <lineage>
        <taxon>Bacteria</taxon>
        <taxon>Pseudomonadati</taxon>
        <taxon>Pseudomonadota</taxon>
        <taxon>Gammaproteobacteria</taxon>
        <taxon>Enterobacterales</taxon>
        <taxon>Morganellaceae</taxon>
        <taxon>Xenorhabdus</taxon>
    </lineage>
</organism>
<dbReference type="CDD" id="cd03692">
    <property type="entry name" value="mtIF2_IVc"/>
    <property type="match status" value="1"/>
</dbReference>
<dbReference type="Pfam" id="PF11987">
    <property type="entry name" value="IF-2"/>
    <property type="match status" value="1"/>
</dbReference>
<dbReference type="SUPFAM" id="SSF46955">
    <property type="entry name" value="Putative DNA-binding domain"/>
    <property type="match status" value="1"/>
</dbReference>
<sequence>MTEVTVKLLAEEIQTSVERLIQQFADAGIQKTATDSVSQKEKEALLAHLNREQGGTGGQPGKLTLQRKTRSTLNVPSTGGKSKSVAIEVRKKRTYVNRDAIEQAKAEEQAQREAEEQARREAEEKARLETETKKLAEEQAQREAEEQAKREAEKQAKREAEDKAKRGEAEKPQREAAEKEKVTTKQHTETKSKSVQTEAAAHNEKARREAEAANLKRKAEEEMRRKVEAEAKRVAEEARRMAEENQEKWSKDSDSNDNNSDYHVTTSRHARDAEDENDAKVEGDRRTRSRGGKNTRQKKNNKHSESKADREEARAVGRTKGKQRKPSTLQQSFNKPVAAVNRDVVIGETITVAELANKMAVKGSQVIKTMMKMGAMATINQVIDQETAQLVAEEMGHKVILRRENELEEALMSDRDTGETQAEPRAPVVTIMGHVDHGKTSLLDYIRSTKVASGEAGGITQHIGAYHVKTEKGMITFLDTPGHAAFTSMRARGAQATDIVVLVVAADDGVMPQTIEAIQHAKAANVPVVVAVNKIDKPEADPDRVKNELSQYGILPEEWGGETQFMHVSAKAGLGIDELLEAILLQAEVLELNAVHSGMANGVVIESFLDKGRGPVATILVQSGTLNKGDIVLCGFEYGRIRAMRNELGQEVMTAGPSIPVEILGLSNVPSAGDEATVVRDEKKAREVALYRQGKFREVKLARQQKSKLENMFANMEEGKVSELNIVLKTDVQGTCEAICDSLLKLSTDEVKVKIIGSGVGGITETDATLAAASNAIILGFNVRADASARRIIENESVDLRYYSVIYSLIDEIKQAMSGMLAPEYKQQIMGLAEVRDVFKSPKFGAIAGCMVTEGNIKRNNPIRVLRDNVVIYEGELESLRRFKDDVNEVRNGMECGIGVKNYNDVRVGDMIEVFEVVEVKRSIA</sequence>
<evidence type="ECO:0000256" key="12">
    <source>
        <dbReference type="SAM" id="MobiDB-lite"/>
    </source>
</evidence>
<feature type="binding site" evidence="9">
    <location>
        <begin position="433"/>
        <end position="440"/>
    </location>
    <ligand>
        <name>GTP</name>
        <dbReference type="ChEBI" id="CHEBI:37565"/>
    </ligand>
</feature>
<dbReference type="FunFam" id="2.40.30.10:FF:000008">
    <property type="entry name" value="Translation initiation factor IF-2"/>
    <property type="match status" value="1"/>
</dbReference>
<dbReference type="InterPro" id="IPR006847">
    <property type="entry name" value="IF2_N"/>
</dbReference>
<feature type="binding site" evidence="9">
    <location>
        <begin position="533"/>
        <end position="536"/>
    </location>
    <ligand>
        <name>GTP</name>
        <dbReference type="ChEBI" id="CHEBI:37565"/>
    </ligand>
</feature>
<dbReference type="InterPro" id="IPR015760">
    <property type="entry name" value="TIF_IF2"/>
</dbReference>
<keyword evidence="7 9" id="KW-0648">Protein biosynthesis</keyword>
<evidence type="ECO:0000256" key="11">
    <source>
        <dbReference type="RuleBase" id="RU000645"/>
    </source>
</evidence>